<sequence length="82" mass="9314">MPISRAGEARRIVIPSWYRQVNVDRRVPLRRLRCFEICDGCFVWRVLVLVVLPRVVLLTSFARIGGTELNLNSGNGTEFLAA</sequence>
<accession>A0A9N9TJY8</accession>
<proteinExistence type="predicted"/>
<evidence type="ECO:0000313" key="1">
    <source>
        <dbReference type="EMBL" id="CAG9857290.1"/>
    </source>
</evidence>
<keyword evidence="2" id="KW-1185">Reference proteome</keyword>
<dbReference type="AlphaFoldDB" id="A0A9N9TJY8"/>
<name>A0A9N9TJY8_PHYSR</name>
<evidence type="ECO:0000313" key="2">
    <source>
        <dbReference type="Proteomes" id="UP001153712"/>
    </source>
</evidence>
<dbReference type="EMBL" id="OU900106">
    <property type="protein sequence ID" value="CAG9857290.1"/>
    <property type="molecule type" value="Genomic_DNA"/>
</dbReference>
<organism evidence="1 2">
    <name type="scientific">Phyllotreta striolata</name>
    <name type="common">Striped flea beetle</name>
    <name type="synonym">Crioceris striolata</name>
    <dbReference type="NCBI Taxonomy" id="444603"/>
    <lineage>
        <taxon>Eukaryota</taxon>
        <taxon>Metazoa</taxon>
        <taxon>Ecdysozoa</taxon>
        <taxon>Arthropoda</taxon>
        <taxon>Hexapoda</taxon>
        <taxon>Insecta</taxon>
        <taxon>Pterygota</taxon>
        <taxon>Neoptera</taxon>
        <taxon>Endopterygota</taxon>
        <taxon>Coleoptera</taxon>
        <taxon>Polyphaga</taxon>
        <taxon>Cucujiformia</taxon>
        <taxon>Chrysomeloidea</taxon>
        <taxon>Chrysomelidae</taxon>
        <taxon>Galerucinae</taxon>
        <taxon>Alticini</taxon>
        <taxon>Phyllotreta</taxon>
    </lineage>
</organism>
<gene>
    <name evidence="1" type="ORF">PHYEVI_LOCUS3695</name>
</gene>
<protein>
    <submittedName>
        <fullName evidence="1">Uncharacterized protein</fullName>
    </submittedName>
</protein>
<dbReference type="Proteomes" id="UP001153712">
    <property type="component" value="Chromosome 13"/>
</dbReference>
<reference evidence="1" key="1">
    <citation type="submission" date="2022-01" db="EMBL/GenBank/DDBJ databases">
        <authorList>
            <person name="King R."/>
        </authorList>
    </citation>
    <scope>NUCLEOTIDE SEQUENCE</scope>
</reference>